<dbReference type="AlphaFoldDB" id="A0AAV0FXP0"/>
<dbReference type="InterPro" id="IPR036397">
    <property type="entry name" value="RNaseH_sf"/>
</dbReference>
<evidence type="ECO:0000313" key="4">
    <source>
        <dbReference type="Proteomes" id="UP001152523"/>
    </source>
</evidence>
<evidence type="ECO:0000259" key="1">
    <source>
        <dbReference type="Pfam" id="PF13456"/>
    </source>
</evidence>
<evidence type="ECO:0000313" key="3">
    <source>
        <dbReference type="EMBL" id="CAH9140241.1"/>
    </source>
</evidence>
<dbReference type="GO" id="GO:0004523">
    <property type="term" value="F:RNA-DNA hybrid ribonuclease activity"/>
    <property type="evidence" value="ECO:0007669"/>
    <property type="project" value="InterPro"/>
</dbReference>
<proteinExistence type="predicted"/>
<feature type="domain" description="RNase H type-1" evidence="1">
    <location>
        <begin position="77"/>
        <end position="192"/>
    </location>
</feature>
<gene>
    <name evidence="2" type="ORF">CEPIT_LOCUS25937</name>
    <name evidence="3" type="ORF">CEPIT_LOCUS38190</name>
</gene>
<protein>
    <recommendedName>
        <fullName evidence="1">RNase H type-1 domain-containing protein</fullName>
    </recommendedName>
</protein>
<dbReference type="Proteomes" id="UP001152523">
    <property type="component" value="Unassembled WGS sequence"/>
</dbReference>
<name>A0AAV0FXP0_9ASTE</name>
<dbReference type="Pfam" id="PF13456">
    <property type="entry name" value="RVT_3"/>
    <property type="match status" value="1"/>
</dbReference>
<evidence type="ECO:0000313" key="2">
    <source>
        <dbReference type="EMBL" id="CAH9124374.1"/>
    </source>
</evidence>
<dbReference type="SUPFAM" id="SSF53098">
    <property type="entry name" value="Ribonuclease H-like"/>
    <property type="match status" value="1"/>
</dbReference>
<reference evidence="3" key="1">
    <citation type="submission" date="2022-07" db="EMBL/GenBank/DDBJ databases">
        <authorList>
            <person name="Macas J."/>
            <person name="Novak P."/>
            <person name="Neumann P."/>
        </authorList>
    </citation>
    <scope>NUCLEOTIDE SEQUENCE</scope>
</reference>
<dbReference type="PANTHER" id="PTHR47074">
    <property type="entry name" value="BNAC02G40300D PROTEIN"/>
    <property type="match status" value="1"/>
</dbReference>
<dbReference type="InterPro" id="IPR012337">
    <property type="entry name" value="RNaseH-like_sf"/>
</dbReference>
<dbReference type="GO" id="GO:0003676">
    <property type="term" value="F:nucleic acid binding"/>
    <property type="evidence" value="ECO:0007669"/>
    <property type="project" value="InterPro"/>
</dbReference>
<dbReference type="InterPro" id="IPR044730">
    <property type="entry name" value="RNase_H-like_dom_plant"/>
</dbReference>
<comment type="caution">
    <text evidence="3">The sequence shown here is derived from an EMBL/GenBank/DDBJ whole genome shotgun (WGS) entry which is preliminary data.</text>
</comment>
<dbReference type="EMBL" id="CAMAPF010001023">
    <property type="protein sequence ID" value="CAH9140241.1"/>
    <property type="molecule type" value="Genomic_DNA"/>
</dbReference>
<dbReference type="InterPro" id="IPR052929">
    <property type="entry name" value="RNase_H-like_EbsB-rel"/>
</dbReference>
<sequence length="218" mass="25140">MWEDLDTVMDRAENFVEFFLTVISELSDNKLKLFGMTMWSIWRKRNVLYWDGIQETITQVISRGAEVLHSWEAGQGSKGNKRVGFGCCVRDHMGRFSRARTSWMRAEMSPAEAEAWSLREALKWMQETEYTRVIFESDCKQLVDDIYNAHKDRSEYGSLVHDCRNIVGSNNDFCVVFARRQANSSAHALARASTSYASCTIFLSVPYCIENIVIDEMN</sequence>
<organism evidence="3 4">
    <name type="scientific">Cuscuta epithymum</name>
    <dbReference type="NCBI Taxonomy" id="186058"/>
    <lineage>
        <taxon>Eukaryota</taxon>
        <taxon>Viridiplantae</taxon>
        <taxon>Streptophyta</taxon>
        <taxon>Embryophyta</taxon>
        <taxon>Tracheophyta</taxon>
        <taxon>Spermatophyta</taxon>
        <taxon>Magnoliopsida</taxon>
        <taxon>eudicotyledons</taxon>
        <taxon>Gunneridae</taxon>
        <taxon>Pentapetalae</taxon>
        <taxon>asterids</taxon>
        <taxon>lamiids</taxon>
        <taxon>Solanales</taxon>
        <taxon>Convolvulaceae</taxon>
        <taxon>Cuscuteae</taxon>
        <taxon>Cuscuta</taxon>
        <taxon>Cuscuta subgen. Cuscuta</taxon>
    </lineage>
</organism>
<dbReference type="CDD" id="cd06222">
    <property type="entry name" value="RNase_H_like"/>
    <property type="match status" value="1"/>
</dbReference>
<dbReference type="Gene3D" id="3.30.420.10">
    <property type="entry name" value="Ribonuclease H-like superfamily/Ribonuclease H"/>
    <property type="match status" value="1"/>
</dbReference>
<dbReference type="EMBL" id="CAMAPF010000934">
    <property type="protein sequence ID" value="CAH9124374.1"/>
    <property type="molecule type" value="Genomic_DNA"/>
</dbReference>
<accession>A0AAV0FXP0</accession>
<keyword evidence="4" id="KW-1185">Reference proteome</keyword>
<dbReference type="PANTHER" id="PTHR47074:SF48">
    <property type="entry name" value="POLYNUCLEOTIDYL TRANSFERASE, RIBONUCLEASE H-LIKE SUPERFAMILY PROTEIN"/>
    <property type="match status" value="1"/>
</dbReference>
<dbReference type="InterPro" id="IPR002156">
    <property type="entry name" value="RNaseH_domain"/>
</dbReference>